<keyword evidence="5" id="KW-1185">Reference proteome</keyword>
<dbReference type="GO" id="GO:0003964">
    <property type="term" value="F:RNA-directed DNA polymerase activity"/>
    <property type="evidence" value="ECO:0007669"/>
    <property type="project" value="UniProtKB-EC"/>
</dbReference>
<dbReference type="PROSITE" id="PS50994">
    <property type="entry name" value="INTEGRASE"/>
    <property type="match status" value="1"/>
</dbReference>
<dbReference type="InterPro" id="IPR001584">
    <property type="entry name" value="Integrase_cat-core"/>
</dbReference>
<dbReference type="InterPro" id="IPR036397">
    <property type="entry name" value="RNaseH_sf"/>
</dbReference>
<organism evidence="4 5">
    <name type="scientific">Daphnia magna</name>
    <dbReference type="NCBI Taxonomy" id="35525"/>
    <lineage>
        <taxon>Eukaryota</taxon>
        <taxon>Metazoa</taxon>
        <taxon>Ecdysozoa</taxon>
        <taxon>Arthropoda</taxon>
        <taxon>Crustacea</taxon>
        <taxon>Branchiopoda</taxon>
        <taxon>Diplostraca</taxon>
        <taxon>Cladocera</taxon>
        <taxon>Anomopoda</taxon>
        <taxon>Daphniidae</taxon>
        <taxon>Daphnia</taxon>
    </lineage>
</organism>
<dbReference type="EC" id="2.7.7.49" evidence="1"/>
<dbReference type="PANTHER" id="PTHR37984:SF15">
    <property type="entry name" value="INTEGRASE CATALYTIC DOMAIN-CONTAINING PROTEIN"/>
    <property type="match status" value="1"/>
</dbReference>
<dbReference type="Gene3D" id="3.30.70.270">
    <property type="match status" value="1"/>
</dbReference>
<dbReference type="OrthoDB" id="10357581at2759"/>
<gene>
    <name evidence="4" type="ORF">APZ42_034224</name>
</gene>
<evidence type="ECO:0000259" key="3">
    <source>
        <dbReference type="PROSITE" id="PS50994"/>
    </source>
</evidence>
<reference evidence="4 5" key="1">
    <citation type="submission" date="2016-03" db="EMBL/GenBank/DDBJ databases">
        <title>EvidentialGene: Evidence-directed Construction of Genes on Genomes.</title>
        <authorList>
            <person name="Gilbert D.G."/>
            <person name="Choi J.-H."/>
            <person name="Mockaitis K."/>
            <person name="Colbourne J."/>
            <person name="Pfrender M."/>
        </authorList>
    </citation>
    <scope>NUCLEOTIDE SEQUENCE [LARGE SCALE GENOMIC DNA]</scope>
    <source>
        <strain evidence="4 5">Xinb3</strain>
        <tissue evidence="4">Complete organism</tissue>
    </source>
</reference>
<protein>
    <recommendedName>
        <fullName evidence="1">RNA-directed DNA polymerase</fullName>
        <ecNumber evidence="1">2.7.7.49</ecNumber>
    </recommendedName>
</protein>
<dbReference type="Pfam" id="PF17919">
    <property type="entry name" value="RT_RNaseH_2"/>
    <property type="match status" value="1"/>
</dbReference>
<dbReference type="InterPro" id="IPR043502">
    <property type="entry name" value="DNA/RNA_pol_sf"/>
</dbReference>
<dbReference type="FunFam" id="3.30.420.10:FF:000032">
    <property type="entry name" value="Retrovirus-related Pol polyprotein from transposon 297-like Protein"/>
    <property type="match status" value="1"/>
</dbReference>
<dbReference type="SUPFAM" id="SSF56672">
    <property type="entry name" value="DNA/RNA polymerases"/>
    <property type="match status" value="1"/>
</dbReference>
<dbReference type="SUPFAM" id="SSF53098">
    <property type="entry name" value="Ribonuclease H-like"/>
    <property type="match status" value="1"/>
</dbReference>
<feature type="region of interest" description="Disordered" evidence="2">
    <location>
        <begin position="798"/>
        <end position="819"/>
    </location>
</feature>
<name>A0A164KB84_9CRUS</name>
<evidence type="ECO:0000313" key="5">
    <source>
        <dbReference type="Proteomes" id="UP000076858"/>
    </source>
</evidence>
<dbReference type="InterPro" id="IPR041577">
    <property type="entry name" value="RT_RNaseH_2"/>
</dbReference>
<dbReference type="InterPro" id="IPR050951">
    <property type="entry name" value="Retrovirus_Pol_polyprotein"/>
</dbReference>
<dbReference type="InterPro" id="IPR012337">
    <property type="entry name" value="RNaseH-like_sf"/>
</dbReference>
<dbReference type="Proteomes" id="UP000076858">
    <property type="component" value="Unassembled WGS sequence"/>
</dbReference>
<dbReference type="PANTHER" id="PTHR37984">
    <property type="entry name" value="PROTEIN CBG26694"/>
    <property type="match status" value="1"/>
</dbReference>
<dbReference type="Gene3D" id="3.30.420.10">
    <property type="entry name" value="Ribonuclease H-like superfamily/Ribonuclease H"/>
    <property type="match status" value="1"/>
</dbReference>
<sequence length="1649" mass="190101">MFKTTLTTCLQNTDLDSSVCNDYRVLYKSRTRRWTLQDVQILFNNPLEDEQLGTGLYSISYAWGTIRFAHRKISVIKEEGKLVQKILTIYIAYEPESSNSIISHNQLSKDNPLPSRSEFEYIVKQTIRIQNSNICITETEGDRISAATYSEESTRLILEKENSYLISQELQMWLTLEIDQSLKLEQCAAEENMKKNQQWFFQTINTNPDIVENFPDATLEDIQEVRLEQRKAVKTTMNSPIFGGILKTNHGSGNIIWDMIAWRFLKNGQYPNEKCVTHHGLDEQLTAENCYTDWTKCQDELKTLLLRTSRFLFYPTFAPSLSVQPVSQDPASTSANETSTWQHPHCKSSIITSIIAIDYCIYYCNRLLHLLLQSIIATFITSSSLLVQSQVSVGNCSKVTNKGHPFEYTSDFTITPFNTNACVKHTNDAYSTRMRQHQFNLGHFRTHRKAHGKRPNWPIFTGVRQKVSHTERYIVSGKAITPSKKKSDAIIKYRAPKNVKELSSFLGLASYYRKFILAFADKVHPLTALTRKSAEWKWGEEQTDAFECIKNCLITRPVLGYPDFSREFIIYTDASGYGIGAALAQTTTSISISGLSRVRRTGPPRIRRLPMRNQTAQTIAKVLANKIYTKYGSPEIVLTDQGSNFLSSLIQDVCKLLKMKQIRTMAYHPQTDGLVERFNRTLCDMIGCYVSDQPPNWDKYLPFVTFAYNTAKQASTQETPFFLFFGREPVMPNDIKINRRYEICEDTSMVYSQQWGKAQNLEREHLFKSETRQKKYIDVPTKIAIYNIAHCKQETEIRGTHQPSRTLHPKKTKNNSTEEEEILQNLPENIEAQRRPKIHQRRPGRLGKQQLKQKLITPLECWQMVNDKKCGENNMQVGPNGLTFTATLTGEGKWYAIKKYHTLNCIAEQVTLRQEKPDQPIESPFGLLHTTQQEGQFTLKQNIIVWGKRTTNYSFSQTLLKGNGYLEIPRSPERNNSSRLYDDNRQLEISFFNKPDKHVTAVGYKLIGIPLTYLTFPAETKKILYEMFKNTIATCLKNTNLATPSLATFTLIVDLDCSVWFLHGVRKLEKRFYLLIELITKYEYDRWKCHEINHDLRVWELFLLYGVCEVHKSMTRDAVESKIKNWLLHCPSGIATNSSIYAAKRLRTKCRVQVPNELPYWLRRSNILLFAIWYGNKKPSSGPFLEASISELQQLGTKGVQFNQRTYLVKPLILTTDSMARRVFLNGSTFRGDCGCDFCLHPGEMIKIGRESTRVYPEPTSNPTFAPRTVEKHECDLMTVLGTGKRLNGIKGPSPFLVLLDFDYVQAQVPDYLHCVCHGGIKFLVALWTETKYFKQPWYLDERKWAILNARLMQIKPHYEITWTSSPLSDISQWKASNFRGFALYYFTALEDLLPKVYFHHFLCLIYDIQVLLQEEVTVNLVLDVDFFLQHFVRDAEVSYRQKNMRFNFHLTTHLVRATLNWGYIWSWSTFIPEWFNGVLVSSTNKTQCVTEQMVKSLLMKKAVRSDAITLMLKYNLPQNVSVLFKDFLNISHHDLLSSLDIYSSVFHLKLLGVPKKKFASKECQSAIHKYFSSVGKTELGIWTMDSITFPKTFVSLPNLEDTIRMLIEFISEKTDVALNWPKHSASGDDPSIQSELKAGPVISFSGDY</sequence>
<evidence type="ECO:0000256" key="1">
    <source>
        <dbReference type="ARBA" id="ARBA00012493"/>
    </source>
</evidence>
<comment type="caution">
    <text evidence="4">The sequence shown here is derived from an EMBL/GenBank/DDBJ whole genome shotgun (WGS) entry which is preliminary data.</text>
</comment>
<accession>A0A164KB84</accession>
<evidence type="ECO:0000256" key="2">
    <source>
        <dbReference type="SAM" id="MobiDB-lite"/>
    </source>
</evidence>
<dbReference type="GO" id="GO:0015074">
    <property type="term" value="P:DNA integration"/>
    <property type="evidence" value="ECO:0007669"/>
    <property type="project" value="InterPro"/>
</dbReference>
<dbReference type="FunFam" id="3.30.70.270:FF:000020">
    <property type="entry name" value="Transposon Tf2-6 polyprotein-like Protein"/>
    <property type="match status" value="1"/>
</dbReference>
<dbReference type="InterPro" id="IPR043128">
    <property type="entry name" value="Rev_trsase/Diguanyl_cyclase"/>
</dbReference>
<evidence type="ECO:0000313" key="4">
    <source>
        <dbReference type="EMBL" id="KZS03114.1"/>
    </source>
</evidence>
<feature type="domain" description="Integrase catalytic" evidence="3">
    <location>
        <begin position="553"/>
        <end position="728"/>
    </location>
</feature>
<proteinExistence type="predicted"/>
<dbReference type="GO" id="GO:0003676">
    <property type="term" value="F:nucleic acid binding"/>
    <property type="evidence" value="ECO:0007669"/>
    <property type="project" value="InterPro"/>
</dbReference>
<dbReference type="EMBL" id="LRGB01003341">
    <property type="protein sequence ID" value="KZS03114.1"/>
    <property type="molecule type" value="Genomic_DNA"/>
</dbReference>
<dbReference type="GO" id="GO:0042575">
    <property type="term" value="C:DNA polymerase complex"/>
    <property type="evidence" value="ECO:0007669"/>
    <property type="project" value="UniProtKB-ARBA"/>
</dbReference>